<dbReference type="EMBL" id="VSRR010015194">
    <property type="protein sequence ID" value="MPC57928.1"/>
    <property type="molecule type" value="Genomic_DNA"/>
</dbReference>
<protein>
    <submittedName>
        <fullName evidence="1">Uncharacterized protein</fullName>
    </submittedName>
</protein>
<evidence type="ECO:0000313" key="1">
    <source>
        <dbReference type="EMBL" id="MPC57928.1"/>
    </source>
</evidence>
<comment type="caution">
    <text evidence="1">The sequence shown here is derived from an EMBL/GenBank/DDBJ whole genome shotgun (WGS) entry which is preliminary data.</text>
</comment>
<keyword evidence="2" id="KW-1185">Reference proteome</keyword>
<reference evidence="1 2" key="1">
    <citation type="submission" date="2019-05" db="EMBL/GenBank/DDBJ databases">
        <title>Another draft genome of Portunus trituberculatus and its Hox gene families provides insights of decapod evolution.</title>
        <authorList>
            <person name="Jeong J.-H."/>
            <person name="Song I."/>
            <person name="Kim S."/>
            <person name="Choi T."/>
            <person name="Kim D."/>
            <person name="Ryu S."/>
            <person name="Kim W."/>
        </authorList>
    </citation>
    <scope>NUCLEOTIDE SEQUENCE [LARGE SCALE GENOMIC DNA]</scope>
    <source>
        <tissue evidence="1">Muscle</tissue>
    </source>
</reference>
<accession>A0A5B7GLQ6</accession>
<dbReference type="Proteomes" id="UP000324222">
    <property type="component" value="Unassembled WGS sequence"/>
</dbReference>
<organism evidence="1 2">
    <name type="scientific">Portunus trituberculatus</name>
    <name type="common">Swimming crab</name>
    <name type="synonym">Neptunus trituberculatus</name>
    <dbReference type="NCBI Taxonomy" id="210409"/>
    <lineage>
        <taxon>Eukaryota</taxon>
        <taxon>Metazoa</taxon>
        <taxon>Ecdysozoa</taxon>
        <taxon>Arthropoda</taxon>
        <taxon>Crustacea</taxon>
        <taxon>Multicrustacea</taxon>
        <taxon>Malacostraca</taxon>
        <taxon>Eumalacostraca</taxon>
        <taxon>Eucarida</taxon>
        <taxon>Decapoda</taxon>
        <taxon>Pleocyemata</taxon>
        <taxon>Brachyura</taxon>
        <taxon>Eubrachyura</taxon>
        <taxon>Portunoidea</taxon>
        <taxon>Portunidae</taxon>
        <taxon>Portuninae</taxon>
        <taxon>Portunus</taxon>
    </lineage>
</organism>
<sequence length="73" mass="8022">MQRVNTSILVAINGDDMLVFPAWCCRVRLIIPTRKVLRATPNPPTLLLPPSYSPEDGWCGGGLAEKNTRSQVS</sequence>
<dbReference type="AlphaFoldDB" id="A0A5B7GLQ6"/>
<evidence type="ECO:0000313" key="2">
    <source>
        <dbReference type="Proteomes" id="UP000324222"/>
    </source>
</evidence>
<gene>
    <name evidence="1" type="ORF">E2C01_051920</name>
</gene>
<proteinExistence type="predicted"/>
<name>A0A5B7GLQ6_PORTR</name>